<feature type="region of interest" description="Disordered" evidence="1">
    <location>
        <begin position="917"/>
        <end position="953"/>
    </location>
</feature>
<feature type="compositionally biased region" description="Polar residues" evidence="1">
    <location>
        <begin position="134"/>
        <end position="149"/>
    </location>
</feature>
<protein>
    <submittedName>
        <fullName evidence="2">Uncharacterized protein</fullName>
    </submittedName>
</protein>
<feature type="region of interest" description="Disordered" evidence="1">
    <location>
        <begin position="412"/>
        <end position="444"/>
    </location>
</feature>
<feature type="region of interest" description="Disordered" evidence="1">
    <location>
        <begin position="1"/>
        <end position="63"/>
    </location>
</feature>
<feature type="compositionally biased region" description="Polar residues" evidence="1">
    <location>
        <begin position="879"/>
        <end position="892"/>
    </location>
</feature>
<dbReference type="OrthoDB" id="4156126at2759"/>
<feature type="region of interest" description="Disordered" evidence="1">
    <location>
        <begin position="134"/>
        <end position="218"/>
    </location>
</feature>
<feature type="region of interest" description="Disordered" evidence="1">
    <location>
        <begin position="82"/>
        <end position="121"/>
    </location>
</feature>
<feature type="compositionally biased region" description="Low complexity" evidence="1">
    <location>
        <begin position="458"/>
        <end position="469"/>
    </location>
</feature>
<sequence>MDHEESHQMSASQSSHLSAHHSHGKPSNHAHSRPPSHRRRPLRRVNENSTLLRSPGPLESMLKTTTETGDIGIFSIKAIPPSVTYHHPPGPRPSFGDEGLLSRPHSRGVDDGFVHDDRRALPSYRDTTSEIISLYGSSTQPSNSRSFSPSLDDDRRSYSLTACGSRRLPSQKSSCTLQSFSSSGGLQRPRSPYPYPTRLKRPGVRPSSPAMTENGGIDYSKMVELDRVSYRTGSRSYKSTHYSSHRRPPPISMRPEFNRSMPSLSSRASPGPYHQGPGLHRSRTPSSMAPWGPRQPRRQPDCSDQSIRSASLTSIVEMYQRPIHTSMSGPPLRSAGSFYYDYTEDFEADPQSGLEFVSPLCPIPQRRGSIGRPMVLRGDCHRHLDVEDVPSELQESQHGKNTDKGYAKLEAKDQINSHHSTRSSSTTIGPRKILPRPFSIRPINDGVNDMDAMLLQTRRAGSRSAQRASLKVEIGNGSDTNLEPSPSPESTTSSSRSRLWQFSKSQDPEPEVTHPHTKQSFRYTPRKLIPVMNSTGLEAAAVIDTCDTSRRDLLDKQEPGMAIDADPEMNQASLEHGTEAAANQMRPPNSPSPTQRCVTAPGGERPIRKHQRDPTTTGMKFPDILDPDTLNRNLAHPVAKANTIILSPNPISPANQLKLTNSIPQLMKALPPLPQEAQQPSDSPCGSLSTEPDVSTALLFTSPTKSLLHFKCEEISSFLAPKALSMESNSEAVKASSRTRSSKFKIRMKSPRSPTIGRQPSLMGVPGGGSNDYKRPRLKLKISRSHLCQNKAVQHGTVVRSPELKQYSSLSDMGHHRTKDLFTSHCHIETVCFDKETQPGLAKCGLKAIHEASGLEPSPKTSDQFDIPYPPSPRRRETSTASQGQDAENEQQPGHRAVSSANRLGLRQKVSLLRLRVPRFSPPKTRKLRRGSCSSRSFRRSSSPITTPDKSLDGFRAASYQRGQASSSRPGKRHRRVRRWAVEARRAVRSCVRRTLERSSHSNGDD</sequence>
<gene>
    <name evidence="2" type="ORF">B0J13DRAFT_21202</name>
</gene>
<feature type="compositionally biased region" description="Low complexity" evidence="1">
    <location>
        <begin position="488"/>
        <end position="498"/>
    </location>
</feature>
<dbReference type="Proteomes" id="UP000717696">
    <property type="component" value="Unassembled WGS sequence"/>
</dbReference>
<dbReference type="EMBL" id="JAGMUU010000001">
    <property type="protein sequence ID" value="KAH7162824.1"/>
    <property type="molecule type" value="Genomic_DNA"/>
</dbReference>
<feature type="region of interest" description="Disordered" evidence="1">
    <location>
        <begin position="578"/>
        <end position="622"/>
    </location>
</feature>
<feature type="compositionally biased region" description="Basic and acidic residues" evidence="1">
    <location>
        <begin position="107"/>
        <end position="120"/>
    </location>
</feature>
<feature type="compositionally biased region" description="Polar residues" evidence="1">
    <location>
        <begin position="158"/>
        <end position="185"/>
    </location>
</feature>
<feature type="compositionally biased region" description="Low complexity" evidence="1">
    <location>
        <begin position="8"/>
        <end position="17"/>
    </location>
</feature>
<proteinExistence type="predicted"/>
<dbReference type="AlphaFoldDB" id="A0A9P9FJW4"/>
<feature type="compositionally biased region" description="Basic residues" evidence="1">
    <location>
        <begin position="18"/>
        <end position="43"/>
    </location>
</feature>
<feature type="region of interest" description="Disordered" evidence="1">
    <location>
        <begin position="232"/>
        <end position="306"/>
    </location>
</feature>
<feature type="region of interest" description="Disordered" evidence="1">
    <location>
        <begin position="458"/>
        <end position="521"/>
    </location>
</feature>
<evidence type="ECO:0000313" key="2">
    <source>
        <dbReference type="EMBL" id="KAH7162824.1"/>
    </source>
</evidence>
<accession>A0A9P9FJW4</accession>
<feature type="compositionally biased region" description="Basic residues" evidence="1">
    <location>
        <begin position="740"/>
        <end position="750"/>
    </location>
</feature>
<feature type="region of interest" description="Disordered" evidence="1">
    <location>
        <begin position="853"/>
        <end position="905"/>
    </location>
</feature>
<feature type="compositionally biased region" description="Low complexity" evidence="1">
    <location>
        <begin position="931"/>
        <end position="943"/>
    </location>
</feature>
<keyword evidence="3" id="KW-1185">Reference proteome</keyword>
<feature type="compositionally biased region" description="Polar residues" evidence="1">
    <location>
        <begin position="232"/>
        <end position="242"/>
    </location>
</feature>
<comment type="caution">
    <text evidence="2">The sequence shown here is derived from an EMBL/GenBank/DDBJ whole genome shotgun (WGS) entry which is preliminary data.</text>
</comment>
<organism evidence="2 3">
    <name type="scientific">Dactylonectria estremocensis</name>
    <dbReference type="NCBI Taxonomy" id="1079267"/>
    <lineage>
        <taxon>Eukaryota</taxon>
        <taxon>Fungi</taxon>
        <taxon>Dikarya</taxon>
        <taxon>Ascomycota</taxon>
        <taxon>Pezizomycotina</taxon>
        <taxon>Sordariomycetes</taxon>
        <taxon>Hypocreomycetidae</taxon>
        <taxon>Hypocreales</taxon>
        <taxon>Nectriaceae</taxon>
        <taxon>Dactylonectria</taxon>
    </lineage>
</organism>
<reference evidence="2" key="1">
    <citation type="journal article" date="2021" name="Nat. Commun.">
        <title>Genetic determinants of endophytism in the Arabidopsis root mycobiome.</title>
        <authorList>
            <person name="Mesny F."/>
            <person name="Miyauchi S."/>
            <person name="Thiergart T."/>
            <person name="Pickel B."/>
            <person name="Atanasova L."/>
            <person name="Karlsson M."/>
            <person name="Huettel B."/>
            <person name="Barry K.W."/>
            <person name="Haridas S."/>
            <person name="Chen C."/>
            <person name="Bauer D."/>
            <person name="Andreopoulos W."/>
            <person name="Pangilinan J."/>
            <person name="LaButti K."/>
            <person name="Riley R."/>
            <person name="Lipzen A."/>
            <person name="Clum A."/>
            <person name="Drula E."/>
            <person name="Henrissat B."/>
            <person name="Kohler A."/>
            <person name="Grigoriev I.V."/>
            <person name="Martin F.M."/>
            <person name="Hacquard S."/>
        </authorList>
    </citation>
    <scope>NUCLEOTIDE SEQUENCE</scope>
    <source>
        <strain evidence="2">MPI-CAGE-AT-0021</strain>
    </source>
</reference>
<feature type="region of interest" description="Disordered" evidence="1">
    <location>
        <begin position="734"/>
        <end position="771"/>
    </location>
</feature>
<evidence type="ECO:0000313" key="3">
    <source>
        <dbReference type="Proteomes" id="UP000717696"/>
    </source>
</evidence>
<name>A0A9P9FJW4_9HYPO</name>
<evidence type="ECO:0000256" key="1">
    <source>
        <dbReference type="SAM" id="MobiDB-lite"/>
    </source>
</evidence>